<dbReference type="Gene3D" id="3.30.420.10">
    <property type="entry name" value="Ribonuclease H-like superfamily/Ribonuclease H"/>
    <property type="match status" value="1"/>
</dbReference>
<accession>A0A845BES6</accession>
<name>A0A845BES6_9PROT</name>
<feature type="domain" description="Integrase catalytic" evidence="2">
    <location>
        <begin position="43"/>
        <end position="126"/>
    </location>
</feature>
<dbReference type="Proteomes" id="UP000460715">
    <property type="component" value="Unassembled WGS sequence"/>
</dbReference>
<protein>
    <submittedName>
        <fullName evidence="3">Transposase</fullName>
    </submittedName>
</protein>
<gene>
    <name evidence="3" type="ORF">E0493_19925</name>
</gene>
<dbReference type="AlphaFoldDB" id="A0A845BES6"/>
<organism evidence="3 4">
    <name type="scientific">Teichococcus coralli</name>
    <dbReference type="NCBI Taxonomy" id="2545983"/>
    <lineage>
        <taxon>Bacteria</taxon>
        <taxon>Pseudomonadati</taxon>
        <taxon>Pseudomonadota</taxon>
        <taxon>Alphaproteobacteria</taxon>
        <taxon>Acetobacterales</taxon>
        <taxon>Roseomonadaceae</taxon>
        <taxon>Roseomonas</taxon>
    </lineage>
</organism>
<dbReference type="InterPro" id="IPR012337">
    <property type="entry name" value="RNaseH-like_sf"/>
</dbReference>
<dbReference type="GO" id="GO:0015074">
    <property type="term" value="P:DNA integration"/>
    <property type="evidence" value="ECO:0007669"/>
    <property type="project" value="InterPro"/>
</dbReference>
<dbReference type="SUPFAM" id="SSF53098">
    <property type="entry name" value="Ribonuclease H-like"/>
    <property type="match status" value="1"/>
</dbReference>
<dbReference type="Pfam" id="PF13683">
    <property type="entry name" value="rve_3"/>
    <property type="match status" value="1"/>
</dbReference>
<proteinExistence type="predicted"/>
<feature type="region of interest" description="Disordered" evidence="1">
    <location>
        <begin position="1"/>
        <end position="46"/>
    </location>
</feature>
<reference evidence="3 4" key="1">
    <citation type="submission" date="2019-03" db="EMBL/GenBank/DDBJ databases">
        <title>Roseomonas sp. a novel Roseomonas species isolated from Sea whip Gorgonian.</title>
        <authorList>
            <person name="Li F."/>
            <person name="Pan X."/>
            <person name="Huang S."/>
            <person name="Li Z."/>
            <person name="Meng B."/>
        </authorList>
    </citation>
    <scope>NUCLEOTIDE SEQUENCE [LARGE SCALE GENOMIC DNA]</scope>
    <source>
        <strain evidence="3 4">M0104</strain>
    </source>
</reference>
<keyword evidence="4" id="KW-1185">Reference proteome</keyword>
<dbReference type="PANTHER" id="PTHR47515">
    <property type="entry name" value="LOW CALCIUM RESPONSE LOCUS PROTEIN T"/>
    <property type="match status" value="1"/>
</dbReference>
<comment type="caution">
    <text evidence="3">The sequence shown here is derived from an EMBL/GenBank/DDBJ whole genome shotgun (WGS) entry which is preliminary data.</text>
</comment>
<evidence type="ECO:0000313" key="3">
    <source>
        <dbReference type="EMBL" id="MXP65621.1"/>
    </source>
</evidence>
<dbReference type="EMBL" id="SNVJ01000024">
    <property type="protein sequence ID" value="MXP65621.1"/>
    <property type="molecule type" value="Genomic_DNA"/>
</dbReference>
<dbReference type="GO" id="GO:0003676">
    <property type="term" value="F:nucleic acid binding"/>
    <property type="evidence" value="ECO:0007669"/>
    <property type="project" value="InterPro"/>
</dbReference>
<dbReference type="InterPro" id="IPR001584">
    <property type="entry name" value="Integrase_cat-core"/>
</dbReference>
<evidence type="ECO:0000313" key="4">
    <source>
        <dbReference type="Proteomes" id="UP000460715"/>
    </source>
</evidence>
<dbReference type="InterPro" id="IPR036397">
    <property type="entry name" value="RNaseH_sf"/>
</dbReference>
<dbReference type="PANTHER" id="PTHR47515:SF1">
    <property type="entry name" value="BLR2054 PROTEIN"/>
    <property type="match status" value="1"/>
</dbReference>
<sequence>MGGRPPVSAGWRQVVSPGQLRPGGAGHCRKRQHPQREDLAAPRGAPGLIRVDDSPEFVSNVLDHSIYELGVTLDFSRPGKPTDNGFIESFNGRLPDGATHASYPGHALVLVARGRQEQDRTLEEGL</sequence>
<evidence type="ECO:0000259" key="2">
    <source>
        <dbReference type="PROSITE" id="PS50994"/>
    </source>
</evidence>
<evidence type="ECO:0000256" key="1">
    <source>
        <dbReference type="SAM" id="MobiDB-lite"/>
    </source>
</evidence>
<dbReference type="PROSITE" id="PS50994">
    <property type="entry name" value="INTEGRASE"/>
    <property type="match status" value="1"/>
</dbReference>